<accession>A0A0H4QYR2</accession>
<keyword evidence="1" id="KW-1133">Transmembrane helix</keyword>
<dbReference type="KEGG" id="lgn:ABM34_03040"/>
<protein>
    <submittedName>
        <fullName evidence="2">Uncharacterized protein</fullName>
    </submittedName>
</protein>
<dbReference type="PATRIC" id="fig|1007676.4.peg.629"/>
<dbReference type="EMBL" id="CP012034">
    <property type="protein sequence ID" value="AKP66630.1"/>
    <property type="molecule type" value="Genomic_DNA"/>
</dbReference>
<proteinExistence type="predicted"/>
<feature type="transmembrane region" description="Helical" evidence="1">
    <location>
        <begin position="12"/>
        <end position="43"/>
    </location>
</feature>
<keyword evidence="1" id="KW-0812">Transmembrane</keyword>
<keyword evidence="1" id="KW-0472">Membrane</keyword>
<dbReference type="Proteomes" id="UP000036106">
    <property type="component" value="Chromosome"/>
</dbReference>
<keyword evidence="3" id="KW-1185">Reference proteome</keyword>
<gene>
    <name evidence="2" type="ORF">ABM34_03040</name>
</gene>
<dbReference type="OrthoDB" id="2320448at2"/>
<evidence type="ECO:0000313" key="2">
    <source>
        <dbReference type="EMBL" id="AKP66630.1"/>
    </source>
</evidence>
<reference evidence="3" key="1">
    <citation type="submission" date="2015-07" db="EMBL/GenBank/DDBJ databases">
        <title>Lactobacillus ginsenosidimutans/EMML 3141/ whole genome sequencing.</title>
        <authorList>
            <person name="Kim M.K."/>
            <person name="Im W.-T."/>
            <person name="Srinivasan S."/>
            <person name="Lee J.-J."/>
        </authorList>
    </citation>
    <scope>NUCLEOTIDE SEQUENCE [LARGE SCALE GENOMIC DNA]</scope>
    <source>
        <strain evidence="3">EMML 3041</strain>
    </source>
</reference>
<organism evidence="2 3">
    <name type="scientific">Companilactobacillus ginsenosidimutans</name>
    <dbReference type="NCBI Taxonomy" id="1007676"/>
    <lineage>
        <taxon>Bacteria</taxon>
        <taxon>Bacillati</taxon>
        <taxon>Bacillota</taxon>
        <taxon>Bacilli</taxon>
        <taxon>Lactobacillales</taxon>
        <taxon>Lactobacillaceae</taxon>
        <taxon>Companilactobacillus</taxon>
    </lineage>
</organism>
<evidence type="ECO:0000256" key="1">
    <source>
        <dbReference type="SAM" id="Phobius"/>
    </source>
</evidence>
<name>A0A0H4QYR2_9LACO</name>
<sequence length="64" mass="7302">MIDTFLGIFKLFLIVAVSIALFIYVGIPLIITAIGAGLIYYLYKRTRLAHQRARYTPEGRKKVN</sequence>
<dbReference type="RefSeq" id="WP_048703240.1">
    <property type="nucleotide sequence ID" value="NZ_CP012034.1"/>
</dbReference>
<evidence type="ECO:0000313" key="3">
    <source>
        <dbReference type="Proteomes" id="UP000036106"/>
    </source>
</evidence>
<dbReference type="AlphaFoldDB" id="A0A0H4QYR2"/>